<evidence type="ECO:0000313" key="4">
    <source>
        <dbReference type="EMBL" id="KRG04387.1"/>
    </source>
</evidence>
<accession>A0A0Q9XJ69</accession>
<dbReference type="OrthoDB" id="6138985at2759"/>
<sequence length="792" mass="89881">MAGQFVDAGAILGLLLLGIVLATPQRAAYSLQAAVDELHRREAAKFPLNAPPPSGQLDDWDEVADSDLFGTGTSNKFKNRNRHRINKALAKYLERENERENYEQGALGGPPFDGYEFDDEREQQSNPSNLFVDDKRKRSSSNFRERDEQPYDSAPSVFRERENLNGDATHSELTEQFLREIEEASEHERQERYKLALRQLWEKYQQQENEIHNNNNNNNGEREREADELDDSPQQQSQLFEQKKRMRMPPYYLLMQKKRSYPVLPWLPYNADKKKRFPVAKRAAGESPLAKTDERVAQELSELFGKPLNDQQPEEKKKRSTEEQLKAASTTHQPETAAATATALGDMRLEINFQRVNVSTAAAPKETPTQAPSKPAGTGESISHGHAGYHHKRSEHHSDEEYGEHEGEGEGEESSDEEDHDEFDDDEDADAEGEGEGDAGERRRKKKRAASHAHGSPSVGHLMLRAKKSIDWSQYFGLDRKKKSEQLADVESKKRSGESNSSGGGNNSNNEELDELEQKKKKKRDIDPEKLESMDKKLQSIEDFIIDETIKYTGAHEGIKNQEEIRKLKEHVLSRLATAYSLEKMRRALDKLRQSVDAENHLLRNVIEPDSEENSLDSQWPMKKRYSVKKEQAEQQAEDAQQLKKKRSGYMRYPDPPNTMDEPLGVQSTGYETLNDAYLGNKNYVIGSNQCPIIESMAERCRSVDLISGDLNQELMPLCGVHQICYLCGASQVACDYQYLAEADTICGSSNECQASARSVLMILRGTPGRQLGPRECLKNPCLYRAMREIGL</sequence>
<feature type="compositionally biased region" description="Basic residues" evidence="1">
    <location>
        <begin position="442"/>
        <end position="451"/>
    </location>
</feature>
<dbReference type="PANTHER" id="PTHR37687:SF1">
    <property type="entry name" value="AGAP006772-PA"/>
    <property type="match status" value="1"/>
</dbReference>
<keyword evidence="2" id="KW-0732">Signal</keyword>
<gene>
    <name evidence="3" type="primary">Dmoj\GI19270</name>
    <name evidence="3" type="ORF">Dmoj_GI19270</name>
</gene>
<feature type="region of interest" description="Disordered" evidence="1">
    <location>
        <begin position="481"/>
        <end position="531"/>
    </location>
</feature>
<feature type="compositionally biased region" description="Acidic residues" evidence="1">
    <location>
        <begin position="409"/>
        <end position="438"/>
    </location>
</feature>
<name>A0A0Q9XJ69_DROMO</name>
<dbReference type="Proteomes" id="UP000009192">
    <property type="component" value="Unassembled WGS sequence"/>
</dbReference>
<feature type="region of interest" description="Disordered" evidence="1">
    <location>
        <begin position="609"/>
        <end position="663"/>
    </location>
</feature>
<evidence type="ECO:0000256" key="1">
    <source>
        <dbReference type="SAM" id="MobiDB-lite"/>
    </source>
</evidence>
<proteinExistence type="predicted"/>
<feature type="region of interest" description="Disordered" evidence="1">
    <location>
        <begin position="360"/>
        <end position="463"/>
    </location>
</feature>
<feature type="region of interest" description="Disordered" evidence="1">
    <location>
        <begin position="96"/>
        <end position="170"/>
    </location>
</feature>
<dbReference type="InParanoid" id="A0A0Q9XJ69"/>
<organism evidence="3 5">
    <name type="scientific">Drosophila mojavensis</name>
    <name type="common">Fruit fly</name>
    <dbReference type="NCBI Taxonomy" id="7230"/>
    <lineage>
        <taxon>Eukaryota</taxon>
        <taxon>Metazoa</taxon>
        <taxon>Ecdysozoa</taxon>
        <taxon>Arthropoda</taxon>
        <taxon>Hexapoda</taxon>
        <taxon>Insecta</taxon>
        <taxon>Pterygota</taxon>
        <taxon>Neoptera</taxon>
        <taxon>Endopterygota</taxon>
        <taxon>Diptera</taxon>
        <taxon>Brachycera</taxon>
        <taxon>Muscomorpha</taxon>
        <taxon>Ephydroidea</taxon>
        <taxon>Drosophilidae</taxon>
        <taxon>Drosophila</taxon>
    </lineage>
</organism>
<dbReference type="PANTHER" id="PTHR37687">
    <property type="entry name" value="AGAP006772-PA"/>
    <property type="match status" value="1"/>
</dbReference>
<dbReference type="InterPro" id="IPR038875">
    <property type="entry name" value="PLA2_conodipine-like"/>
</dbReference>
<evidence type="ECO:0000256" key="2">
    <source>
        <dbReference type="SAM" id="SignalP"/>
    </source>
</evidence>
<feature type="region of interest" description="Disordered" evidence="1">
    <location>
        <begin position="210"/>
        <end position="244"/>
    </location>
</feature>
<feature type="compositionally biased region" description="Basic and acidic residues" evidence="1">
    <location>
        <begin position="396"/>
        <end position="408"/>
    </location>
</feature>
<feature type="compositionally biased region" description="Basic and acidic residues" evidence="1">
    <location>
        <begin position="481"/>
        <end position="497"/>
    </location>
</feature>
<feature type="signal peptide" evidence="2">
    <location>
        <begin position="1"/>
        <end position="22"/>
    </location>
</feature>
<reference evidence="3" key="3">
    <citation type="submission" date="2015-11" db="EMBL/GenBank/DDBJ databases">
        <authorList>
            <consortium name="FlyBase"/>
        </authorList>
    </citation>
    <scope>NUCLEOTIDE SEQUENCE</scope>
    <source>
        <strain evidence="3">TSC#15081-1352.22</strain>
    </source>
</reference>
<protein>
    <submittedName>
        <fullName evidence="3">Uncharacterized protein, isoform B</fullName>
    </submittedName>
    <submittedName>
        <fullName evidence="4">Uncharacterized protein, isoform D</fullName>
    </submittedName>
</protein>
<dbReference type="FunCoup" id="A0A0Q9XJ69">
    <property type="interactions" value="160"/>
</dbReference>
<dbReference type="AlphaFoldDB" id="A0A0Q9XJ69"/>
<reference evidence="3" key="2">
    <citation type="journal article" date="2008" name="Bioinformatics">
        <title>Assembly reconciliation.</title>
        <authorList>
            <person name="Zimin A.V."/>
            <person name="Smith D.R."/>
            <person name="Sutton G."/>
            <person name="Yorke J.A."/>
        </authorList>
    </citation>
    <scope>NUCLEOTIDE SEQUENCE</scope>
    <source>
        <strain evidence="3">TSC#15081-1352.22</strain>
    </source>
</reference>
<keyword evidence="5" id="KW-1185">Reference proteome</keyword>
<feature type="compositionally biased region" description="Basic and acidic residues" evidence="1">
    <location>
        <begin position="158"/>
        <end position="170"/>
    </location>
</feature>
<feature type="compositionally biased region" description="Basic and acidic residues" evidence="1">
    <location>
        <begin position="313"/>
        <end position="325"/>
    </location>
</feature>
<evidence type="ECO:0000313" key="3">
    <source>
        <dbReference type="EMBL" id="KRG04385.1"/>
    </source>
</evidence>
<evidence type="ECO:0000313" key="5">
    <source>
        <dbReference type="Proteomes" id="UP000009192"/>
    </source>
</evidence>
<feature type="chain" id="PRO_5014238555" evidence="2">
    <location>
        <begin position="23"/>
        <end position="792"/>
    </location>
</feature>
<dbReference type="EMBL" id="CH933808">
    <property type="protein sequence ID" value="KRG04387.1"/>
    <property type="molecule type" value="Genomic_DNA"/>
</dbReference>
<reference evidence="3 5" key="1">
    <citation type="journal article" date="2007" name="Nature">
        <title>Evolution of genes and genomes on the Drosophila phylogeny.</title>
        <authorList>
            <consortium name="Drosophila 12 Genomes Consortium"/>
            <person name="Clark A.G."/>
            <person name="Eisen M.B."/>
            <person name="Smith D.R."/>
            <person name="Bergman C.M."/>
            <person name="Oliver B."/>
            <person name="Markow T.A."/>
            <person name="Kaufman T.C."/>
            <person name="Kellis M."/>
            <person name="Gelbart W."/>
            <person name="Iyer V.N."/>
            <person name="Pollard D.A."/>
            <person name="Sackton T.B."/>
            <person name="Larracuente A.M."/>
            <person name="Singh N.D."/>
            <person name="Abad J.P."/>
            <person name="Abt D.N."/>
            <person name="Adryan B."/>
            <person name="Aguade M."/>
            <person name="Akashi H."/>
            <person name="Anderson W.W."/>
            <person name="Aquadro C.F."/>
            <person name="Ardell D.H."/>
            <person name="Arguello R."/>
            <person name="Artieri C.G."/>
            <person name="Barbash D.A."/>
            <person name="Barker D."/>
            <person name="Barsanti P."/>
            <person name="Batterham P."/>
            <person name="Batzoglou S."/>
            <person name="Begun D."/>
            <person name="Bhutkar A."/>
            <person name="Blanco E."/>
            <person name="Bosak S.A."/>
            <person name="Bradley R.K."/>
            <person name="Brand A.D."/>
            <person name="Brent M.R."/>
            <person name="Brooks A.N."/>
            <person name="Brown R.H."/>
            <person name="Butlin R.K."/>
            <person name="Caggese C."/>
            <person name="Calvi B.R."/>
            <person name="Bernardo de Carvalho A."/>
            <person name="Caspi A."/>
            <person name="Castrezana S."/>
            <person name="Celniker S.E."/>
            <person name="Chang J.L."/>
            <person name="Chapple C."/>
            <person name="Chatterji S."/>
            <person name="Chinwalla A."/>
            <person name="Civetta A."/>
            <person name="Clifton S.W."/>
            <person name="Comeron J.M."/>
            <person name="Costello J.C."/>
            <person name="Coyne J.A."/>
            <person name="Daub J."/>
            <person name="David R.G."/>
            <person name="Delcher A.L."/>
            <person name="Delehaunty K."/>
            <person name="Do C.B."/>
            <person name="Ebling H."/>
            <person name="Edwards K."/>
            <person name="Eickbush T."/>
            <person name="Evans J.D."/>
            <person name="Filipski A."/>
            <person name="Findeiss S."/>
            <person name="Freyhult E."/>
            <person name="Fulton L."/>
            <person name="Fulton R."/>
            <person name="Garcia A.C."/>
            <person name="Gardiner A."/>
            <person name="Garfield D.A."/>
            <person name="Garvin B.E."/>
            <person name="Gibson G."/>
            <person name="Gilbert D."/>
            <person name="Gnerre S."/>
            <person name="Godfrey J."/>
            <person name="Good R."/>
            <person name="Gotea V."/>
            <person name="Gravely B."/>
            <person name="Greenberg A.J."/>
            <person name="Griffiths-Jones S."/>
            <person name="Gross S."/>
            <person name="Guigo R."/>
            <person name="Gustafson E.A."/>
            <person name="Haerty W."/>
            <person name="Hahn M.W."/>
            <person name="Halligan D.L."/>
            <person name="Halpern A.L."/>
            <person name="Halter G.M."/>
            <person name="Han M.V."/>
            <person name="Heger A."/>
            <person name="Hillier L."/>
            <person name="Hinrichs A.S."/>
            <person name="Holmes I."/>
            <person name="Hoskins R.A."/>
            <person name="Hubisz M.J."/>
            <person name="Hultmark D."/>
            <person name="Huntley M.A."/>
            <person name="Jaffe D.B."/>
            <person name="Jagadeeshan S."/>
            <person name="Jeck W.R."/>
            <person name="Johnson J."/>
            <person name="Jones C.D."/>
            <person name="Jordan W.C."/>
            <person name="Karpen G.H."/>
            <person name="Kataoka E."/>
            <person name="Keightley P.D."/>
            <person name="Kheradpour P."/>
            <person name="Kirkness E.F."/>
            <person name="Koerich L.B."/>
            <person name="Kristiansen K."/>
            <person name="Kudrna D."/>
            <person name="Kulathinal R.J."/>
            <person name="Kumar S."/>
            <person name="Kwok R."/>
            <person name="Lander E."/>
            <person name="Langley C.H."/>
            <person name="Lapoint R."/>
            <person name="Lazzaro B.P."/>
            <person name="Lee S.J."/>
            <person name="Levesque L."/>
            <person name="Li R."/>
            <person name="Lin C.F."/>
            <person name="Lin M.F."/>
            <person name="Lindblad-Toh K."/>
            <person name="Llopart A."/>
            <person name="Long M."/>
            <person name="Low L."/>
            <person name="Lozovsky E."/>
            <person name="Lu J."/>
            <person name="Luo M."/>
            <person name="Machado C.A."/>
            <person name="Makalowski W."/>
            <person name="Marzo M."/>
            <person name="Matsuda M."/>
            <person name="Matzkin L."/>
            <person name="McAllister B."/>
            <person name="McBride C.S."/>
            <person name="McKernan B."/>
            <person name="McKernan K."/>
            <person name="Mendez-Lago M."/>
            <person name="Minx P."/>
            <person name="Mollenhauer M.U."/>
            <person name="Montooth K."/>
            <person name="Mount S.M."/>
            <person name="Mu X."/>
            <person name="Myers E."/>
            <person name="Negre B."/>
            <person name="Newfeld S."/>
            <person name="Nielsen R."/>
            <person name="Noor M.A."/>
            <person name="O'Grady P."/>
            <person name="Pachter L."/>
            <person name="Papaceit M."/>
            <person name="Parisi M.J."/>
            <person name="Parisi M."/>
            <person name="Parts L."/>
            <person name="Pedersen J.S."/>
            <person name="Pesole G."/>
            <person name="Phillippy A.M."/>
            <person name="Ponting C.P."/>
            <person name="Pop M."/>
            <person name="Porcelli D."/>
            <person name="Powell J.R."/>
            <person name="Prohaska S."/>
            <person name="Pruitt K."/>
            <person name="Puig M."/>
            <person name="Quesneville H."/>
            <person name="Ram K.R."/>
            <person name="Rand D."/>
            <person name="Rasmussen M.D."/>
            <person name="Reed L.K."/>
            <person name="Reenan R."/>
            <person name="Reily A."/>
            <person name="Remington K.A."/>
            <person name="Rieger T.T."/>
            <person name="Ritchie M.G."/>
            <person name="Robin C."/>
            <person name="Rogers Y.H."/>
            <person name="Rohde C."/>
            <person name="Rozas J."/>
            <person name="Rubenfield M.J."/>
            <person name="Ruiz A."/>
            <person name="Russo S."/>
            <person name="Salzberg S.L."/>
            <person name="Sanchez-Gracia A."/>
            <person name="Saranga D.J."/>
            <person name="Sato H."/>
            <person name="Schaeffer S.W."/>
            <person name="Schatz M.C."/>
            <person name="Schlenke T."/>
            <person name="Schwartz R."/>
            <person name="Segarra C."/>
            <person name="Singh R.S."/>
            <person name="Sirot L."/>
            <person name="Sirota M."/>
            <person name="Sisneros N.B."/>
            <person name="Smith C.D."/>
            <person name="Smith T.F."/>
            <person name="Spieth J."/>
            <person name="Stage D.E."/>
            <person name="Stark A."/>
            <person name="Stephan W."/>
            <person name="Strausberg R.L."/>
            <person name="Strempel S."/>
            <person name="Sturgill D."/>
            <person name="Sutton G."/>
            <person name="Sutton G.G."/>
            <person name="Tao W."/>
            <person name="Teichmann S."/>
            <person name="Tobari Y.N."/>
            <person name="Tomimura Y."/>
            <person name="Tsolas J.M."/>
            <person name="Valente V.L."/>
            <person name="Venter E."/>
            <person name="Venter J.C."/>
            <person name="Vicario S."/>
            <person name="Vieira F.G."/>
            <person name="Vilella A.J."/>
            <person name="Villasante A."/>
            <person name="Walenz B."/>
            <person name="Wang J."/>
            <person name="Wasserman M."/>
            <person name="Watts T."/>
            <person name="Wilson D."/>
            <person name="Wilson R.K."/>
            <person name="Wing R.A."/>
            <person name="Wolfner M.F."/>
            <person name="Wong A."/>
            <person name="Wong G.K."/>
            <person name="Wu C.I."/>
            <person name="Wu G."/>
            <person name="Yamamoto D."/>
            <person name="Yang H.P."/>
            <person name="Yang S.P."/>
            <person name="Yorke J.A."/>
            <person name="Yoshida K."/>
            <person name="Zdobnov E."/>
            <person name="Zhang P."/>
            <person name="Zhang Y."/>
            <person name="Zimin A.V."/>
            <person name="Baldwin J."/>
            <person name="Abdouelleil A."/>
            <person name="Abdulkadir J."/>
            <person name="Abebe A."/>
            <person name="Abera B."/>
            <person name="Abreu J."/>
            <person name="Acer S.C."/>
            <person name="Aftuck L."/>
            <person name="Alexander A."/>
            <person name="An P."/>
            <person name="Anderson E."/>
            <person name="Anderson S."/>
            <person name="Arachi H."/>
            <person name="Azer M."/>
            <person name="Bachantsang P."/>
            <person name="Barry A."/>
            <person name="Bayul T."/>
            <person name="Berlin A."/>
            <person name="Bessette D."/>
            <person name="Bloom T."/>
            <person name="Blye J."/>
            <person name="Boguslavskiy L."/>
            <person name="Bonnet C."/>
            <person name="Boukhgalter B."/>
            <person name="Bourzgui I."/>
            <person name="Brown A."/>
            <person name="Cahill P."/>
            <person name="Channer S."/>
            <person name="Cheshatsang Y."/>
            <person name="Chuda L."/>
            <person name="Citroen M."/>
            <person name="Collymore A."/>
            <person name="Cooke P."/>
            <person name="Costello M."/>
            <person name="D'Aco K."/>
            <person name="Daza R."/>
            <person name="De Haan G."/>
            <person name="DeGray S."/>
            <person name="DeMaso C."/>
            <person name="Dhargay N."/>
            <person name="Dooley K."/>
            <person name="Dooley E."/>
            <person name="Doricent M."/>
            <person name="Dorje P."/>
            <person name="Dorjee K."/>
            <person name="Dupes A."/>
            <person name="Elong R."/>
            <person name="Falk J."/>
            <person name="Farina A."/>
            <person name="Faro S."/>
            <person name="Ferguson D."/>
            <person name="Fisher S."/>
            <person name="Foley C.D."/>
            <person name="Franke A."/>
            <person name="Friedrich D."/>
            <person name="Gadbois L."/>
            <person name="Gearin G."/>
            <person name="Gearin C.R."/>
            <person name="Giannoukos G."/>
            <person name="Goode T."/>
            <person name="Graham J."/>
            <person name="Grandbois E."/>
            <person name="Grewal S."/>
            <person name="Gyaltsen K."/>
            <person name="Hafez N."/>
            <person name="Hagos B."/>
            <person name="Hall J."/>
            <person name="Henson C."/>
            <person name="Hollinger A."/>
            <person name="Honan T."/>
            <person name="Huard M.D."/>
            <person name="Hughes L."/>
            <person name="Hurhula B."/>
            <person name="Husby M.E."/>
            <person name="Kamat A."/>
            <person name="Kanga B."/>
            <person name="Kashin S."/>
            <person name="Khazanovich D."/>
            <person name="Kisner P."/>
            <person name="Lance K."/>
            <person name="Lara M."/>
            <person name="Lee W."/>
            <person name="Lennon N."/>
            <person name="Letendre F."/>
            <person name="LeVine R."/>
            <person name="Lipovsky A."/>
            <person name="Liu X."/>
            <person name="Liu J."/>
            <person name="Liu S."/>
            <person name="Lokyitsang T."/>
            <person name="Lokyitsang Y."/>
            <person name="Lubonja R."/>
            <person name="Lui A."/>
            <person name="MacDonald P."/>
            <person name="Magnisalis V."/>
            <person name="Maru K."/>
            <person name="Matthews C."/>
            <person name="McCusker W."/>
            <person name="McDonough S."/>
            <person name="Mehta T."/>
            <person name="Meldrim J."/>
            <person name="Meneus L."/>
            <person name="Mihai O."/>
            <person name="Mihalev A."/>
            <person name="Mihova T."/>
            <person name="Mittelman R."/>
            <person name="Mlenga V."/>
            <person name="Montmayeur A."/>
            <person name="Mulrain L."/>
            <person name="Navidi A."/>
            <person name="Naylor J."/>
            <person name="Negash T."/>
            <person name="Nguyen T."/>
            <person name="Nguyen N."/>
            <person name="Nicol R."/>
            <person name="Norbu C."/>
            <person name="Norbu N."/>
            <person name="Novod N."/>
            <person name="O'Neill B."/>
            <person name="Osman S."/>
            <person name="Markiewicz E."/>
            <person name="Oyono O.L."/>
            <person name="Patti C."/>
            <person name="Phunkhang P."/>
            <person name="Pierre F."/>
            <person name="Priest M."/>
            <person name="Raghuraman S."/>
            <person name="Rege F."/>
            <person name="Reyes R."/>
            <person name="Rise C."/>
            <person name="Rogov P."/>
            <person name="Ross K."/>
            <person name="Ryan E."/>
            <person name="Settipalli S."/>
            <person name="Shea T."/>
            <person name="Sherpa N."/>
            <person name="Shi L."/>
            <person name="Shih D."/>
            <person name="Sparrow T."/>
            <person name="Spaulding J."/>
            <person name="Stalker J."/>
            <person name="Stange-Thomann N."/>
            <person name="Stavropoulos S."/>
            <person name="Stone C."/>
            <person name="Strader C."/>
            <person name="Tesfaye S."/>
            <person name="Thomson T."/>
            <person name="Thoulutsang Y."/>
            <person name="Thoulutsang D."/>
            <person name="Topham K."/>
            <person name="Topping I."/>
            <person name="Tsamla T."/>
            <person name="Vassiliev H."/>
            <person name="Vo A."/>
            <person name="Wangchuk T."/>
            <person name="Wangdi T."/>
            <person name="Weiand M."/>
            <person name="Wilkinson J."/>
            <person name="Wilson A."/>
            <person name="Yadav S."/>
            <person name="Young G."/>
            <person name="Yu Q."/>
            <person name="Zembek L."/>
            <person name="Zhong D."/>
            <person name="Zimmer A."/>
            <person name="Zwirko Z."/>
            <person name="Jaffe D.B."/>
            <person name="Alvarez P."/>
            <person name="Brockman W."/>
            <person name="Butler J."/>
            <person name="Chin C."/>
            <person name="Gnerre S."/>
            <person name="Grabherr M."/>
            <person name="Kleber M."/>
            <person name="Mauceli E."/>
            <person name="MacCallum I."/>
        </authorList>
    </citation>
    <scope>NUCLEOTIDE SEQUENCE [LARGE SCALE GENOMIC DNA]</scope>
    <source>
        <strain evidence="3">TSC#15081-1352.22</strain>
        <strain evidence="5">Tucson 15081-1352.22</strain>
    </source>
</reference>
<dbReference type="EMBL" id="CH933808">
    <property type="protein sequence ID" value="KRG04385.1"/>
    <property type="molecule type" value="Genomic_DNA"/>
</dbReference>
<feature type="region of interest" description="Disordered" evidence="1">
    <location>
        <begin position="303"/>
        <end position="343"/>
    </location>
</feature>